<evidence type="ECO:0000259" key="3">
    <source>
        <dbReference type="PROSITE" id="PS50110"/>
    </source>
</evidence>
<evidence type="ECO:0000313" key="4">
    <source>
        <dbReference type="EMBL" id="SDB37857.1"/>
    </source>
</evidence>
<dbReference type="InterPro" id="IPR050595">
    <property type="entry name" value="Bact_response_regulator"/>
</dbReference>
<evidence type="ECO:0000313" key="5">
    <source>
        <dbReference type="Proteomes" id="UP000198771"/>
    </source>
</evidence>
<dbReference type="Pfam" id="PF00072">
    <property type="entry name" value="Response_reg"/>
    <property type="match status" value="1"/>
</dbReference>
<dbReference type="GO" id="GO:0000160">
    <property type="term" value="P:phosphorelay signal transduction system"/>
    <property type="evidence" value="ECO:0007669"/>
    <property type="project" value="InterPro"/>
</dbReference>
<feature type="modified residue" description="4-aspartylphosphate" evidence="2">
    <location>
        <position position="53"/>
    </location>
</feature>
<keyword evidence="5" id="KW-1185">Reference proteome</keyword>
<name>A0A1G6CY40_9BACT</name>
<reference evidence="4 5" key="1">
    <citation type="submission" date="2016-10" db="EMBL/GenBank/DDBJ databases">
        <authorList>
            <person name="de Groot N.N."/>
        </authorList>
    </citation>
    <scope>NUCLEOTIDE SEQUENCE [LARGE SCALE GENOMIC DNA]</scope>
    <source>
        <strain evidence="4 5">ASO4-2</strain>
    </source>
</reference>
<dbReference type="SMART" id="SM00448">
    <property type="entry name" value="REC"/>
    <property type="match status" value="1"/>
</dbReference>
<dbReference type="PANTHER" id="PTHR44591">
    <property type="entry name" value="STRESS RESPONSE REGULATOR PROTEIN 1"/>
    <property type="match status" value="1"/>
</dbReference>
<keyword evidence="1 2" id="KW-0597">Phosphoprotein</keyword>
<sequence>MAKKILIVDDDPEILDYLSELFQDSGYKTVTAINGVEGLEKVRAEQPDLITLDMDMPEKGGTNFYAGLRKDQANRDIPVIVVSGVGPRPPVLTKDVPTISKPIDNAKLMQLVSDMIP</sequence>
<gene>
    <name evidence="4" type="ORF">SAMN05660653_01822</name>
</gene>
<dbReference type="EMBL" id="FMXO01000009">
    <property type="protein sequence ID" value="SDB37857.1"/>
    <property type="molecule type" value="Genomic_DNA"/>
</dbReference>
<dbReference type="OrthoDB" id="5295285at2"/>
<dbReference type="PANTHER" id="PTHR44591:SF3">
    <property type="entry name" value="RESPONSE REGULATORY DOMAIN-CONTAINING PROTEIN"/>
    <property type="match status" value="1"/>
</dbReference>
<organism evidence="4 5">
    <name type="scientific">Desulfonatronum thiosulfatophilum</name>
    <dbReference type="NCBI Taxonomy" id="617002"/>
    <lineage>
        <taxon>Bacteria</taxon>
        <taxon>Pseudomonadati</taxon>
        <taxon>Thermodesulfobacteriota</taxon>
        <taxon>Desulfovibrionia</taxon>
        <taxon>Desulfovibrionales</taxon>
        <taxon>Desulfonatronaceae</taxon>
        <taxon>Desulfonatronum</taxon>
    </lineage>
</organism>
<proteinExistence type="predicted"/>
<dbReference type="AlphaFoldDB" id="A0A1G6CY40"/>
<feature type="domain" description="Response regulatory" evidence="3">
    <location>
        <begin position="4"/>
        <end position="116"/>
    </location>
</feature>
<dbReference type="InterPro" id="IPR011006">
    <property type="entry name" value="CheY-like_superfamily"/>
</dbReference>
<accession>A0A1G6CY40</accession>
<evidence type="ECO:0000256" key="1">
    <source>
        <dbReference type="ARBA" id="ARBA00022553"/>
    </source>
</evidence>
<dbReference type="InterPro" id="IPR001789">
    <property type="entry name" value="Sig_transdc_resp-reg_receiver"/>
</dbReference>
<protein>
    <submittedName>
        <fullName evidence="4">Response regulator receiver domain-containing protein</fullName>
    </submittedName>
</protein>
<dbReference type="SUPFAM" id="SSF52172">
    <property type="entry name" value="CheY-like"/>
    <property type="match status" value="1"/>
</dbReference>
<dbReference type="STRING" id="617002.SAMN05660653_01822"/>
<evidence type="ECO:0000256" key="2">
    <source>
        <dbReference type="PROSITE-ProRule" id="PRU00169"/>
    </source>
</evidence>
<dbReference type="Gene3D" id="3.40.50.2300">
    <property type="match status" value="1"/>
</dbReference>
<dbReference type="RefSeq" id="WP_092120339.1">
    <property type="nucleotide sequence ID" value="NZ_FMXO01000009.1"/>
</dbReference>
<dbReference type="Proteomes" id="UP000198771">
    <property type="component" value="Unassembled WGS sequence"/>
</dbReference>
<dbReference type="PROSITE" id="PS50110">
    <property type="entry name" value="RESPONSE_REGULATORY"/>
    <property type="match status" value="1"/>
</dbReference>